<organism evidence="2 3">
    <name type="scientific">Conger conger</name>
    <name type="common">Conger eel</name>
    <name type="synonym">Muraena conger</name>
    <dbReference type="NCBI Taxonomy" id="82655"/>
    <lineage>
        <taxon>Eukaryota</taxon>
        <taxon>Metazoa</taxon>
        <taxon>Chordata</taxon>
        <taxon>Craniata</taxon>
        <taxon>Vertebrata</taxon>
        <taxon>Euteleostomi</taxon>
        <taxon>Actinopterygii</taxon>
        <taxon>Neopterygii</taxon>
        <taxon>Teleostei</taxon>
        <taxon>Anguilliformes</taxon>
        <taxon>Congridae</taxon>
        <taxon>Conger</taxon>
    </lineage>
</organism>
<keyword evidence="3" id="KW-1185">Reference proteome</keyword>
<proteinExistence type="predicted"/>
<evidence type="ECO:0000256" key="1">
    <source>
        <dbReference type="SAM" id="MobiDB-lite"/>
    </source>
</evidence>
<feature type="compositionally biased region" description="Polar residues" evidence="1">
    <location>
        <begin position="47"/>
        <end position="56"/>
    </location>
</feature>
<accession>A0A9Q1DU99</accession>
<feature type="region of interest" description="Disordered" evidence="1">
    <location>
        <begin position="35"/>
        <end position="56"/>
    </location>
</feature>
<dbReference type="Proteomes" id="UP001152803">
    <property type="component" value="Unassembled WGS sequence"/>
</dbReference>
<sequence length="84" mass="9139">MSVRTPGARNQLPPDTAQPPSTFLTYSKAQEFHGEPLLSRCPPDSTARLQLSDATSPGSGFHFTAAHLLTHTTALSQYRTAFRP</sequence>
<name>A0A9Q1DU99_CONCO</name>
<reference evidence="2" key="1">
    <citation type="journal article" date="2023" name="Science">
        <title>Genome structures resolve the early diversification of teleost fishes.</title>
        <authorList>
            <person name="Parey E."/>
            <person name="Louis A."/>
            <person name="Montfort J."/>
            <person name="Bouchez O."/>
            <person name="Roques C."/>
            <person name="Iampietro C."/>
            <person name="Lluch J."/>
            <person name="Castinel A."/>
            <person name="Donnadieu C."/>
            <person name="Desvignes T."/>
            <person name="Floi Bucao C."/>
            <person name="Jouanno E."/>
            <person name="Wen M."/>
            <person name="Mejri S."/>
            <person name="Dirks R."/>
            <person name="Jansen H."/>
            <person name="Henkel C."/>
            <person name="Chen W.J."/>
            <person name="Zahm M."/>
            <person name="Cabau C."/>
            <person name="Klopp C."/>
            <person name="Thompson A.W."/>
            <person name="Robinson-Rechavi M."/>
            <person name="Braasch I."/>
            <person name="Lecointre G."/>
            <person name="Bobe J."/>
            <person name="Postlethwait J.H."/>
            <person name="Berthelot C."/>
            <person name="Roest Crollius H."/>
            <person name="Guiguen Y."/>
        </authorList>
    </citation>
    <scope>NUCLEOTIDE SEQUENCE</scope>
    <source>
        <strain evidence="2">Concon-B</strain>
    </source>
</reference>
<evidence type="ECO:0000313" key="2">
    <source>
        <dbReference type="EMBL" id="KAJ8281831.1"/>
    </source>
</evidence>
<protein>
    <submittedName>
        <fullName evidence="2">Uncharacterized protein</fullName>
    </submittedName>
</protein>
<dbReference type="EMBL" id="JAFJMO010000003">
    <property type="protein sequence ID" value="KAJ8281831.1"/>
    <property type="molecule type" value="Genomic_DNA"/>
</dbReference>
<gene>
    <name evidence="2" type="ORF">COCON_G00043500</name>
</gene>
<comment type="caution">
    <text evidence="2">The sequence shown here is derived from an EMBL/GenBank/DDBJ whole genome shotgun (WGS) entry which is preliminary data.</text>
</comment>
<dbReference type="AlphaFoldDB" id="A0A9Q1DU99"/>
<feature type="region of interest" description="Disordered" evidence="1">
    <location>
        <begin position="1"/>
        <end position="22"/>
    </location>
</feature>
<evidence type="ECO:0000313" key="3">
    <source>
        <dbReference type="Proteomes" id="UP001152803"/>
    </source>
</evidence>